<dbReference type="InterPro" id="IPR005829">
    <property type="entry name" value="Sugar_transporter_CS"/>
</dbReference>
<dbReference type="Proteomes" id="UP000837932">
    <property type="component" value="Unassembled WGS sequence"/>
</dbReference>
<dbReference type="PANTHER" id="PTHR23504:SF15">
    <property type="entry name" value="MAJOR FACILITATOR SUPERFAMILY (MFS) PROFILE DOMAIN-CONTAINING PROTEIN"/>
    <property type="match status" value="1"/>
</dbReference>
<feature type="transmembrane region" description="Helical" evidence="8">
    <location>
        <begin position="7"/>
        <end position="28"/>
    </location>
</feature>
<evidence type="ECO:0000256" key="8">
    <source>
        <dbReference type="SAM" id="Phobius"/>
    </source>
</evidence>
<accession>A0ABM9AT82</accession>
<feature type="transmembrane region" description="Helical" evidence="8">
    <location>
        <begin position="374"/>
        <end position="396"/>
    </location>
</feature>
<organism evidence="10 11">
    <name type="scientific">Emticicia aquatica</name>
    <dbReference type="NCBI Taxonomy" id="1681835"/>
    <lineage>
        <taxon>Bacteria</taxon>
        <taxon>Pseudomonadati</taxon>
        <taxon>Bacteroidota</taxon>
        <taxon>Cytophagia</taxon>
        <taxon>Cytophagales</taxon>
        <taxon>Leadbetterellaceae</taxon>
        <taxon>Emticicia</taxon>
    </lineage>
</organism>
<keyword evidence="5 8" id="KW-0812">Transmembrane</keyword>
<evidence type="ECO:0000256" key="5">
    <source>
        <dbReference type="ARBA" id="ARBA00022692"/>
    </source>
</evidence>
<feature type="transmembrane region" description="Helical" evidence="8">
    <location>
        <begin position="308"/>
        <end position="329"/>
    </location>
</feature>
<dbReference type="PROSITE" id="PS50850">
    <property type="entry name" value="MFS"/>
    <property type="match status" value="1"/>
</dbReference>
<name>A0ABM9AT82_9BACT</name>
<evidence type="ECO:0000313" key="10">
    <source>
        <dbReference type="EMBL" id="CAH0997219.1"/>
    </source>
</evidence>
<comment type="similarity">
    <text evidence="3">Belongs to the major facilitator superfamily. TCR/Tet family.</text>
</comment>
<keyword evidence="6 8" id="KW-1133">Transmembrane helix</keyword>
<protein>
    <submittedName>
        <fullName evidence="10">Tetracycline resistance protein, class C</fullName>
    </submittedName>
</protein>
<reference evidence="10" key="1">
    <citation type="submission" date="2021-12" db="EMBL/GenBank/DDBJ databases">
        <authorList>
            <person name="Rodrigo-Torres L."/>
            <person name="Arahal R. D."/>
            <person name="Lucena T."/>
        </authorList>
    </citation>
    <scope>NUCLEOTIDE SEQUENCE</scope>
    <source>
        <strain evidence="10">CECT 8858</strain>
    </source>
</reference>
<feature type="domain" description="Major facilitator superfamily (MFS) profile" evidence="9">
    <location>
        <begin position="8"/>
        <end position="403"/>
    </location>
</feature>
<feature type="transmembrane region" description="Helical" evidence="8">
    <location>
        <begin position="283"/>
        <end position="302"/>
    </location>
</feature>
<dbReference type="EMBL" id="CAKLPY010000002">
    <property type="protein sequence ID" value="CAH0997219.1"/>
    <property type="molecule type" value="Genomic_DNA"/>
</dbReference>
<dbReference type="Pfam" id="PF07690">
    <property type="entry name" value="MFS_1"/>
    <property type="match status" value="1"/>
</dbReference>
<dbReference type="CDD" id="cd17388">
    <property type="entry name" value="MFS_TetA"/>
    <property type="match status" value="1"/>
</dbReference>
<comment type="function">
    <text evidence="1">Resistance to tetracycline by an active tetracycline efflux. This is an energy-dependent process that decreases the accumulation of the antibiotic in whole cells. This protein functions as a metal-tetracycline/H(+) antiporter.</text>
</comment>
<keyword evidence="4" id="KW-0813">Transport</keyword>
<evidence type="ECO:0000256" key="3">
    <source>
        <dbReference type="ARBA" id="ARBA00007520"/>
    </source>
</evidence>
<evidence type="ECO:0000259" key="9">
    <source>
        <dbReference type="PROSITE" id="PS50850"/>
    </source>
</evidence>
<feature type="transmembrane region" description="Helical" evidence="8">
    <location>
        <begin position="165"/>
        <end position="185"/>
    </location>
</feature>
<dbReference type="SUPFAM" id="SSF103473">
    <property type="entry name" value="MFS general substrate transporter"/>
    <property type="match status" value="1"/>
</dbReference>
<dbReference type="PANTHER" id="PTHR23504">
    <property type="entry name" value="MAJOR FACILITATOR SUPERFAMILY DOMAIN-CONTAINING PROTEIN 10"/>
    <property type="match status" value="1"/>
</dbReference>
<dbReference type="InterPro" id="IPR001958">
    <property type="entry name" value="Tet-R_TetA/multi-R_MdtG-like"/>
</dbReference>
<feature type="transmembrane region" description="Helical" evidence="8">
    <location>
        <begin position="350"/>
        <end position="368"/>
    </location>
</feature>
<dbReference type="PRINTS" id="PR01035">
    <property type="entry name" value="TCRTETA"/>
</dbReference>
<dbReference type="RefSeq" id="WP_238807826.1">
    <property type="nucleotide sequence ID" value="NZ_CAKLPY010000002.1"/>
</dbReference>
<evidence type="ECO:0000256" key="6">
    <source>
        <dbReference type="ARBA" id="ARBA00022989"/>
    </source>
</evidence>
<feature type="transmembrane region" description="Helical" evidence="8">
    <location>
        <begin position="104"/>
        <end position="125"/>
    </location>
</feature>
<feature type="transmembrane region" description="Helical" evidence="8">
    <location>
        <begin position="48"/>
        <end position="67"/>
    </location>
</feature>
<feature type="transmembrane region" description="Helical" evidence="8">
    <location>
        <begin position="214"/>
        <end position="233"/>
    </location>
</feature>
<proteinExistence type="inferred from homology"/>
<dbReference type="InterPro" id="IPR036259">
    <property type="entry name" value="MFS_trans_sf"/>
</dbReference>
<sequence>MSEKRSAATIFVFITVLIDSIGFGIIIPVMPSLISELAHTDVSGAARYGGFLFAAYSVMQFICSPIVGGLSDQFGRRPILLASLFGFGLDYLLLTFAPTIGWLFVGRIIAGIMGASFTTAAAYMADVSTPEKRAQNFGMIGAAFGLGFIVGPIIGGIASDFGTRVPFMVSGILTLINWLYGYFVLPESLKPENRRKFDWKRANPIGALINLRRFPMLIGLITALFLVYISNFSTQGTWSYFAKERFNWSSKEIGWSLTFIGFMIALVQGGLTRIAIPKLGTKNAIYVGFTFSILGSFAYAFANQGWMMYAIMVPFSLGGLAGPAMQGIISSQVPANEQGELQGSLTSLNSVAAIIGPILMTFLFYKFTAKDAPIYFPGVAFMAGAILTAMSLLLIIRTLKKNPSHTE</sequence>
<dbReference type="InterPro" id="IPR011701">
    <property type="entry name" value="MFS"/>
</dbReference>
<keyword evidence="7 8" id="KW-0472">Membrane</keyword>
<feature type="transmembrane region" description="Helical" evidence="8">
    <location>
        <begin position="253"/>
        <end position="271"/>
    </location>
</feature>
<comment type="subcellular location">
    <subcellularLocation>
        <location evidence="2">Membrane</location>
        <topology evidence="2">Multi-pass membrane protein</topology>
    </subcellularLocation>
</comment>
<dbReference type="Gene3D" id="1.20.1250.20">
    <property type="entry name" value="MFS general substrate transporter like domains"/>
    <property type="match status" value="1"/>
</dbReference>
<dbReference type="PROSITE" id="PS00216">
    <property type="entry name" value="SUGAR_TRANSPORT_1"/>
    <property type="match status" value="1"/>
</dbReference>
<evidence type="ECO:0000256" key="7">
    <source>
        <dbReference type="ARBA" id="ARBA00023136"/>
    </source>
</evidence>
<gene>
    <name evidence="10" type="primary">tetA</name>
    <name evidence="10" type="ORF">EMA8858_03362</name>
</gene>
<feature type="transmembrane region" description="Helical" evidence="8">
    <location>
        <begin position="137"/>
        <end position="159"/>
    </location>
</feature>
<keyword evidence="11" id="KW-1185">Reference proteome</keyword>
<evidence type="ECO:0000256" key="2">
    <source>
        <dbReference type="ARBA" id="ARBA00004141"/>
    </source>
</evidence>
<evidence type="ECO:0000313" key="11">
    <source>
        <dbReference type="Proteomes" id="UP000837932"/>
    </source>
</evidence>
<evidence type="ECO:0000256" key="1">
    <source>
        <dbReference type="ARBA" id="ARBA00003279"/>
    </source>
</evidence>
<dbReference type="InterPro" id="IPR020846">
    <property type="entry name" value="MFS_dom"/>
</dbReference>
<evidence type="ECO:0000256" key="4">
    <source>
        <dbReference type="ARBA" id="ARBA00022448"/>
    </source>
</evidence>
<feature type="transmembrane region" description="Helical" evidence="8">
    <location>
        <begin position="79"/>
        <end position="98"/>
    </location>
</feature>
<comment type="caution">
    <text evidence="10">The sequence shown here is derived from an EMBL/GenBank/DDBJ whole genome shotgun (WGS) entry which is preliminary data.</text>
</comment>